<feature type="non-terminal residue" evidence="1">
    <location>
        <position position="1"/>
    </location>
</feature>
<accession>A0ABS8UWI8</accession>
<gene>
    <name evidence="1" type="ORF">HAX54_023177</name>
</gene>
<name>A0ABS8UWI8_DATST</name>
<reference evidence="1 2" key="1">
    <citation type="journal article" date="2021" name="BMC Genomics">
        <title>Datura genome reveals duplications of psychoactive alkaloid biosynthetic genes and high mutation rate following tissue culture.</title>
        <authorList>
            <person name="Rajewski A."/>
            <person name="Carter-House D."/>
            <person name="Stajich J."/>
            <person name="Litt A."/>
        </authorList>
    </citation>
    <scope>NUCLEOTIDE SEQUENCE [LARGE SCALE GENOMIC DNA]</scope>
    <source>
        <strain evidence="1">AR-01</strain>
    </source>
</reference>
<proteinExistence type="predicted"/>
<sequence>QITLARLDSTNARVIHLERGSIQIEVILLRADLEETEAIVIELKARGPLVEDIEIELLVGDVMLPLASLLGSPPRALPARVPYQELHLPGFHLP</sequence>
<dbReference type="Proteomes" id="UP000823775">
    <property type="component" value="Unassembled WGS sequence"/>
</dbReference>
<dbReference type="EMBL" id="JACEIK010002805">
    <property type="protein sequence ID" value="MCD9638954.1"/>
    <property type="molecule type" value="Genomic_DNA"/>
</dbReference>
<comment type="caution">
    <text evidence="1">The sequence shown here is derived from an EMBL/GenBank/DDBJ whole genome shotgun (WGS) entry which is preliminary data.</text>
</comment>
<organism evidence="1 2">
    <name type="scientific">Datura stramonium</name>
    <name type="common">Jimsonweed</name>
    <name type="synonym">Common thornapple</name>
    <dbReference type="NCBI Taxonomy" id="4076"/>
    <lineage>
        <taxon>Eukaryota</taxon>
        <taxon>Viridiplantae</taxon>
        <taxon>Streptophyta</taxon>
        <taxon>Embryophyta</taxon>
        <taxon>Tracheophyta</taxon>
        <taxon>Spermatophyta</taxon>
        <taxon>Magnoliopsida</taxon>
        <taxon>eudicotyledons</taxon>
        <taxon>Gunneridae</taxon>
        <taxon>Pentapetalae</taxon>
        <taxon>asterids</taxon>
        <taxon>lamiids</taxon>
        <taxon>Solanales</taxon>
        <taxon>Solanaceae</taxon>
        <taxon>Solanoideae</taxon>
        <taxon>Datureae</taxon>
        <taxon>Datura</taxon>
    </lineage>
</organism>
<evidence type="ECO:0000313" key="1">
    <source>
        <dbReference type="EMBL" id="MCD9638954.1"/>
    </source>
</evidence>
<protein>
    <submittedName>
        <fullName evidence="1">Uncharacterized protein</fullName>
    </submittedName>
</protein>
<keyword evidence="2" id="KW-1185">Reference proteome</keyword>
<evidence type="ECO:0000313" key="2">
    <source>
        <dbReference type="Proteomes" id="UP000823775"/>
    </source>
</evidence>